<dbReference type="PANTHER" id="PTHR33112:SF12">
    <property type="entry name" value="HETEROKARYON INCOMPATIBILITY DOMAIN-CONTAINING PROTEIN"/>
    <property type="match status" value="1"/>
</dbReference>
<dbReference type="OrthoDB" id="5135333at2759"/>
<dbReference type="PANTHER" id="PTHR33112">
    <property type="entry name" value="DOMAIN PROTEIN, PUTATIVE-RELATED"/>
    <property type="match status" value="1"/>
</dbReference>
<comment type="caution">
    <text evidence="2">The sequence shown here is derived from an EMBL/GenBank/DDBJ whole genome shotgun (WGS) entry which is preliminary data.</text>
</comment>
<proteinExistence type="predicted"/>
<reference evidence="2 3" key="2">
    <citation type="journal article" date="2017" name="Sci. Rep.">
        <title>Ant-infecting Ophiocordyceps genomes reveal a high diversity of potential behavioral manipulation genes and a possible major role for enterotoxins.</title>
        <authorList>
            <person name="de Bekker C."/>
            <person name="Ohm R.A."/>
            <person name="Evans H.C."/>
            <person name="Brachmann A."/>
            <person name="Hughes D.P."/>
        </authorList>
    </citation>
    <scope>NUCLEOTIDE SEQUENCE [LARGE SCALE GENOMIC DNA]</scope>
    <source>
        <strain evidence="2 3">SC16a</strain>
    </source>
</reference>
<dbReference type="Proteomes" id="UP000037136">
    <property type="component" value="Unassembled WGS sequence"/>
</dbReference>
<dbReference type="STRING" id="268505.A0A2A9PUU8"/>
<accession>A0A2A9PUU8</accession>
<dbReference type="AlphaFoldDB" id="A0A2A9PUU8"/>
<gene>
    <name evidence="2" type="ORF">XA68_12347</name>
</gene>
<feature type="domain" description="Heterokaryon incompatibility" evidence="1">
    <location>
        <begin position="228"/>
        <end position="377"/>
    </location>
</feature>
<reference evidence="2 3" key="1">
    <citation type="journal article" date="2015" name="BMC Genomics">
        <title>Gene expression during zombie ant biting behavior reflects the complexity underlying fungal parasitic behavioral manipulation.</title>
        <authorList>
            <person name="de Bekker C."/>
            <person name="Ohm R.A."/>
            <person name="Loreto R.G."/>
            <person name="Sebastian A."/>
            <person name="Albert I."/>
            <person name="Merrow M."/>
            <person name="Brachmann A."/>
            <person name="Hughes D.P."/>
        </authorList>
    </citation>
    <scope>NUCLEOTIDE SEQUENCE [LARGE SCALE GENOMIC DNA]</scope>
    <source>
        <strain evidence="2 3">SC16a</strain>
    </source>
</reference>
<protein>
    <recommendedName>
        <fullName evidence="1">Heterokaryon incompatibility domain-containing protein</fullName>
    </recommendedName>
</protein>
<dbReference type="EMBL" id="LAZP02000002">
    <property type="protein sequence ID" value="PFH63383.1"/>
    <property type="molecule type" value="Genomic_DNA"/>
</dbReference>
<evidence type="ECO:0000313" key="2">
    <source>
        <dbReference type="EMBL" id="PFH63383.1"/>
    </source>
</evidence>
<name>A0A2A9PUU8_OPHUN</name>
<dbReference type="Pfam" id="PF06985">
    <property type="entry name" value="HET"/>
    <property type="match status" value="1"/>
</dbReference>
<organism evidence="2 3">
    <name type="scientific">Ophiocordyceps unilateralis</name>
    <name type="common">Zombie-ant fungus</name>
    <name type="synonym">Torrubia unilateralis</name>
    <dbReference type="NCBI Taxonomy" id="268505"/>
    <lineage>
        <taxon>Eukaryota</taxon>
        <taxon>Fungi</taxon>
        <taxon>Dikarya</taxon>
        <taxon>Ascomycota</taxon>
        <taxon>Pezizomycotina</taxon>
        <taxon>Sordariomycetes</taxon>
        <taxon>Hypocreomycetidae</taxon>
        <taxon>Hypocreales</taxon>
        <taxon>Ophiocordycipitaceae</taxon>
        <taxon>Ophiocordyceps</taxon>
    </lineage>
</organism>
<evidence type="ECO:0000313" key="3">
    <source>
        <dbReference type="Proteomes" id="UP000037136"/>
    </source>
</evidence>
<dbReference type="InterPro" id="IPR010730">
    <property type="entry name" value="HET"/>
</dbReference>
<evidence type="ECO:0000259" key="1">
    <source>
        <dbReference type="Pfam" id="PF06985"/>
    </source>
</evidence>
<sequence>MDQVKNQQSPQLCNHCHQLNNDPHFNFDCLATKELPRSHKITVTLGSLEDIISRRQCCSFCSLVIDAISTAWGQTLPTTKDGKQIICRLYNRVVGVIRQPGRGLGYTENFGSNEYQYSNCRLVVECVAWPDDRLAEVEIQTVDNESNVRGLFDGDAQLFTRRPCESMKAVDFVLLRSWLGHCREAHAYDMECQPVQVSGSDEDGYLEYFRVIDVTDKRVVKTNGVGDYVALSYVWGQALQLQLTSSTKDRLFGNGGLDAEDVPKTIQDAMHVVEKLGMRYIWVDALCIVQDDIEEKSCVIGAMDHIYSRAALTIVAASGSSADSGLAGIKVNTRDLESFERKTKLPGSSREFIVARSSPLGLMQKSVWNTRGWTYQERLCSRRMLVFTREQVAYVCGTSCWCEDTVLETANPLVHYEDKPLLGLNLANSWTNSFMKKVEEAVNTSPFQRYASMVDEYTARNLSFPEDVANAFTGGLKRFQHLCQKSGIPTCFVFGLPTAWLELALIWNHAGSRAWKRRTVKWRYAPGVELAFPSWSWMGWMGATNTQSCLEILEPGVRPEVNWYYVEPRQQSIRPLVSGASTKTQSPWFRTSDAERVLRRRWKLEGAQSTVTEQDIASLGLSSVDCSGKLLFYTSVCFLPLTAEEDLGRQTFRIGSGRSQIEVDHDWAKGRLGDMFEFIVLGRRMDNDDNDPGKLDSLLVMLVQREATIAYRVAVGAVAEADWVAAEPRWQLVVLG</sequence>
<keyword evidence="3" id="KW-1185">Reference proteome</keyword>